<sequence>MKTLFRYLKIAIVSGAISFALISITINFMDKRIKEELPNFMNASEDIKILTDTLSLCTGLMLSNPIKQNHETCKLISSKLEVKVEKLKEDNPYINFYTTYIKRQEF</sequence>
<dbReference type="Proteomes" id="UP000308901">
    <property type="component" value="Unassembled WGS sequence"/>
</dbReference>
<evidence type="ECO:0000256" key="1">
    <source>
        <dbReference type="SAM" id="Phobius"/>
    </source>
</evidence>
<accession>A0A5R8XY48</accession>
<feature type="transmembrane region" description="Helical" evidence="1">
    <location>
        <begin position="6"/>
        <end position="29"/>
    </location>
</feature>
<evidence type="ECO:0000313" key="2">
    <source>
        <dbReference type="EMBL" id="TLP36219.1"/>
    </source>
</evidence>
<dbReference type="AlphaFoldDB" id="A0A5R8XY48"/>
<reference evidence="2 3" key="1">
    <citation type="submission" date="2019-05" db="EMBL/GenBank/DDBJ databases">
        <title>Arcobacter sp. nov., isolated from sea sediment.</title>
        <authorList>
            <person name="Kim W."/>
        </authorList>
    </citation>
    <scope>NUCLEOTIDE SEQUENCE [LARGE SCALE GENOMIC DNA]</scope>
    <source>
        <strain evidence="2 3">CAU 1517</strain>
    </source>
</reference>
<evidence type="ECO:0000313" key="3">
    <source>
        <dbReference type="Proteomes" id="UP000308901"/>
    </source>
</evidence>
<organism evidence="2 3">
    <name type="scientific">Arcobacter arenosus</name>
    <dbReference type="NCBI Taxonomy" id="2576037"/>
    <lineage>
        <taxon>Bacteria</taxon>
        <taxon>Pseudomonadati</taxon>
        <taxon>Campylobacterota</taxon>
        <taxon>Epsilonproteobacteria</taxon>
        <taxon>Campylobacterales</taxon>
        <taxon>Arcobacteraceae</taxon>
        <taxon>Arcobacter</taxon>
    </lineage>
</organism>
<keyword evidence="1" id="KW-0812">Transmembrane</keyword>
<keyword evidence="3" id="KW-1185">Reference proteome</keyword>
<protein>
    <submittedName>
        <fullName evidence="2">Uncharacterized protein</fullName>
    </submittedName>
</protein>
<dbReference type="EMBL" id="VANU01000006">
    <property type="protein sequence ID" value="TLP36219.1"/>
    <property type="molecule type" value="Genomic_DNA"/>
</dbReference>
<gene>
    <name evidence="2" type="ORF">FDK22_13190</name>
</gene>
<name>A0A5R8XY48_9BACT</name>
<comment type="caution">
    <text evidence="2">The sequence shown here is derived from an EMBL/GenBank/DDBJ whole genome shotgun (WGS) entry which is preliminary data.</text>
</comment>
<dbReference type="RefSeq" id="WP_138153449.1">
    <property type="nucleotide sequence ID" value="NZ_VANU01000006.1"/>
</dbReference>
<keyword evidence="1" id="KW-1133">Transmembrane helix</keyword>
<proteinExistence type="predicted"/>
<dbReference type="OrthoDB" id="5366201at2"/>
<keyword evidence="1" id="KW-0472">Membrane</keyword>